<dbReference type="SMART" id="SM00355">
    <property type="entry name" value="ZnF_C2H2"/>
    <property type="match status" value="4"/>
</dbReference>
<dbReference type="GO" id="GO:0030687">
    <property type="term" value="C:preribosome, large subunit precursor"/>
    <property type="evidence" value="ECO:0007669"/>
    <property type="project" value="TreeGrafter"/>
</dbReference>
<evidence type="ECO:0000256" key="7">
    <source>
        <dbReference type="ARBA" id="ARBA00022833"/>
    </source>
</evidence>
<dbReference type="AlphaFoldDB" id="A0A6A7BY81"/>
<dbReference type="InterPro" id="IPR013087">
    <property type="entry name" value="Znf_C2H2_type"/>
</dbReference>
<gene>
    <name evidence="11" type="ORF">K470DRAFT_282205</name>
</gene>
<dbReference type="SUPFAM" id="SSF57667">
    <property type="entry name" value="beta-beta-alpha zinc fingers"/>
    <property type="match status" value="2"/>
</dbReference>
<proteinExistence type="inferred from homology"/>
<feature type="compositionally biased region" description="Polar residues" evidence="9">
    <location>
        <begin position="330"/>
        <end position="342"/>
    </location>
</feature>
<dbReference type="InterPro" id="IPR040025">
    <property type="entry name" value="Znf622/Rei1/Reh1"/>
</dbReference>
<accession>A0A6A7BY81</accession>
<evidence type="ECO:0000256" key="5">
    <source>
        <dbReference type="ARBA" id="ARBA00022737"/>
    </source>
</evidence>
<name>A0A6A7BY81_9PEZI</name>
<keyword evidence="2" id="KW-0963">Cytoplasm</keyword>
<organism evidence="11 12">
    <name type="scientific">Piedraia hortae CBS 480.64</name>
    <dbReference type="NCBI Taxonomy" id="1314780"/>
    <lineage>
        <taxon>Eukaryota</taxon>
        <taxon>Fungi</taxon>
        <taxon>Dikarya</taxon>
        <taxon>Ascomycota</taxon>
        <taxon>Pezizomycotina</taxon>
        <taxon>Dothideomycetes</taxon>
        <taxon>Dothideomycetidae</taxon>
        <taxon>Capnodiales</taxon>
        <taxon>Piedraiaceae</taxon>
        <taxon>Piedraia</taxon>
    </lineage>
</organism>
<feature type="compositionally biased region" description="Basic and acidic residues" evidence="9">
    <location>
        <begin position="157"/>
        <end position="169"/>
    </location>
</feature>
<keyword evidence="3" id="KW-0690">Ribosome biogenesis</keyword>
<sequence>MATPASSHPFTCNSCHVAFRSSELQRTHMVSDWHRYNLRRRVASLPPLTSEDFADKVLANKASAEATAARASFEQKCEACDKIYYSENSYNNHVGSQKHKILSARLAASNGAETASISKSSFSLGEPLETASVATSTVTAKADGDVDGIIDEMKAVDVSRDGPAPKKEQGSNAEDAAMDRDYVHKADTKLCLFCNYSSPSLDLNVHHMSRHHGFFVPEREYLVDLPGLINHLSETIQVLNTCLYCHKTVHTASGAQTHMRDRGHCMVAYSSMEEQMDIGDFYDFRSTYSDEETENDEPGGVNLAPERPVKTTMVGEDGEEHEVDDDGWESDSSLSTVPTDEITSIPIEHQHKYARLHLHRHHSHIDARPHKDTDGFHSHAHHPRNAVYHDDHGLHLPTGRTAGHRSLRTYYRQNLRNYPTPEERVERRMLVADSGDSDEETVASRGSGSVEQNEGGGQVAASRADGGMGMLGVSEAKKREVRALEKRDQQHQQRAETRYRWGNEKRANHQKHFRDPLLQ</sequence>
<dbReference type="InterPro" id="IPR036236">
    <property type="entry name" value="Znf_C2H2_sf"/>
</dbReference>
<protein>
    <recommendedName>
        <fullName evidence="10">C2H2-type domain-containing protein</fullName>
    </recommendedName>
</protein>
<comment type="similarity">
    <text evidence="8">Belongs to the REI1 family.</text>
</comment>
<dbReference type="GO" id="GO:0005737">
    <property type="term" value="C:cytoplasm"/>
    <property type="evidence" value="ECO:0007669"/>
    <property type="project" value="UniProtKB-SubCell"/>
</dbReference>
<feature type="compositionally biased region" description="Acidic residues" evidence="9">
    <location>
        <begin position="316"/>
        <end position="329"/>
    </location>
</feature>
<dbReference type="PROSITE" id="PS00028">
    <property type="entry name" value="ZINC_FINGER_C2H2_1"/>
    <property type="match status" value="2"/>
</dbReference>
<dbReference type="GO" id="GO:0042273">
    <property type="term" value="P:ribosomal large subunit biogenesis"/>
    <property type="evidence" value="ECO:0007669"/>
    <property type="project" value="TreeGrafter"/>
</dbReference>
<feature type="domain" description="C2H2-type" evidence="10">
    <location>
        <begin position="12"/>
        <end position="34"/>
    </location>
</feature>
<feature type="region of interest" description="Disordered" evidence="9">
    <location>
        <begin position="431"/>
        <end position="519"/>
    </location>
</feature>
<evidence type="ECO:0000256" key="8">
    <source>
        <dbReference type="ARBA" id="ARBA00034126"/>
    </source>
</evidence>
<feature type="compositionally biased region" description="Basic and acidic residues" evidence="9">
    <location>
        <begin position="364"/>
        <end position="377"/>
    </location>
</feature>
<dbReference type="InterPro" id="IPR003604">
    <property type="entry name" value="Matrin/U1-like-C_Znf_C2H2"/>
</dbReference>
<keyword evidence="12" id="KW-1185">Reference proteome</keyword>
<keyword evidence="5" id="KW-0677">Repeat</keyword>
<evidence type="ECO:0000313" key="12">
    <source>
        <dbReference type="Proteomes" id="UP000799421"/>
    </source>
</evidence>
<dbReference type="Pfam" id="PF12874">
    <property type="entry name" value="zf-met"/>
    <property type="match status" value="1"/>
</dbReference>
<reference evidence="11" key="1">
    <citation type="journal article" date="2020" name="Stud. Mycol.">
        <title>101 Dothideomycetes genomes: a test case for predicting lifestyles and emergence of pathogens.</title>
        <authorList>
            <person name="Haridas S."/>
            <person name="Albert R."/>
            <person name="Binder M."/>
            <person name="Bloem J."/>
            <person name="Labutti K."/>
            <person name="Salamov A."/>
            <person name="Andreopoulos B."/>
            <person name="Baker S."/>
            <person name="Barry K."/>
            <person name="Bills G."/>
            <person name="Bluhm B."/>
            <person name="Cannon C."/>
            <person name="Castanera R."/>
            <person name="Culley D."/>
            <person name="Daum C."/>
            <person name="Ezra D."/>
            <person name="Gonzalez J."/>
            <person name="Henrissat B."/>
            <person name="Kuo A."/>
            <person name="Liang C."/>
            <person name="Lipzen A."/>
            <person name="Lutzoni F."/>
            <person name="Magnuson J."/>
            <person name="Mondo S."/>
            <person name="Nolan M."/>
            <person name="Ohm R."/>
            <person name="Pangilinan J."/>
            <person name="Park H.-J."/>
            <person name="Ramirez L."/>
            <person name="Alfaro M."/>
            <person name="Sun H."/>
            <person name="Tritt A."/>
            <person name="Yoshinaga Y."/>
            <person name="Zwiers L.-H."/>
            <person name="Turgeon B."/>
            <person name="Goodwin S."/>
            <person name="Spatafora J."/>
            <person name="Crous P."/>
            <person name="Grigoriev I."/>
        </authorList>
    </citation>
    <scope>NUCLEOTIDE SEQUENCE</scope>
    <source>
        <strain evidence="11">CBS 480.64</strain>
    </source>
</reference>
<evidence type="ECO:0000256" key="4">
    <source>
        <dbReference type="ARBA" id="ARBA00022723"/>
    </source>
</evidence>
<feature type="region of interest" description="Disordered" evidence="9">
    <location>
        <begin position="157"/>
        <end position="178"/>
    </location>
</feature>
<evidence type="ECO:0000259" key="10">
    <source>
        <dbReference type="PROSITE" id="PS00028"/>
    </source>
</evidence>
<dbReference type="EMBL" id="MU005984">
    <property type="protein sequence ID" value="KAF2860180.1"/>
    <property type="molecule type" value="Genomic_DNA"/>
</dbReference>
<dbReference type="SMART" id="SM00451">
    <property type="entry name" value="ZnF_U1"/>
    <property type="match status" value="2"/>
</dbReference>
<keyword evidence="4" id="KW-0479">Metal-binding</keyword>
<dbReference type="GO" id="GO:0003676">
    <property type="term" value="F:nucleic acid binding"/>
    <property type="evidence" value="ECO:0007669"/>
    <property type="project" value="InterPro"/>
</dbReference>
<evidence type="ECO:0000313" key="11">
    <source>
        <dbReference type="EMBL" id="KAF2860180.1"/>
    </source>
</evidence>
<dbReference type="InterPro" id="IPR041661">
    <property type="entry name" value="ZN622/Rei1/Reh1_Znf-C2H2"/>
</dbReference>
<comment type="subcellular location">
    <subcellularLocation>
        <location evidence="1">Cytoplasm</location>
    </subcellularLocation>
</comment>
<dbReference type="Proteomes" id="UP000799421">
    <property type="component" value="Unassembled WGS sequence"/>
</dbReference>
<keyword evidence="7" id="KW-0862">Zinc</keyword>
<dbReference type="Pfam" id="PF12756">
    <property type="entry name" value="zf-C2H2_2"/>
    <property type="match status" value="1"/>
</dbReference>
<feature type="compositionally biased region" description="Basic and acidic residues" evidence="9">
    <location>
        <begin position="475"/>
        <end position="507"/>
    </location>
</feature>
<feature type="region of interest" description="Disordered" evidence="9">
    <location>
        <begin position="358"/>
        <end position="405"/>
    </location>
</feature>
<evidence type="ECO:0000256" key="9">
    <source>
        <dbReference type="SAM" id="MobiDB-lite"/>
    </source>
</evidence>
<dbReference type="GO" id="GO:0008270">
    <property type="term" value="F:zinc ion binding"/>
    <property type="evidence" value="ECO:0007669"/>
    <property type="project" value="UniProtKB-KW"/>
</dbReference>
<evidence type="ECO:0000256" key="3">
    <source>
        <dbReference type="ARBA" id="ARBA00022517"/>
    </source>
</evidence>
<dbReference type="OrthoDB" id="19329at2759"/>
<feature type="region of interest" description="Disordered" evidence="9">
    <location>
        <begin position="314"/>
        <end position="343"/>
    </location>
</feature>
<evidence type="ECO:0000256" key="6">
    <source>
        <dbReference type="ARBA" id="ARBA00022771"/>
    </source>
</evidence>
<dbReference type="PANTHER" id="PTHR13182:SF8">
    <property type="entry name" value="CYTOPLASMIC 60S SUBUNIT BIOGENESIS FACTOR ZNF622"/>
    <property type="match status" value="1"/>
</dbReference>
<evidence type="ECO:0000256" key="1">
    <source>
        <dbReference type="ARBA" id="ARBA00004496"/>
    </source>
</evidence>
<keyword evidence="6" id="KW-0863">Zinc-finger</keyword>
<feature type="domain" description="C2H2-type" evidence="10">
    <location>
        <begin position="77"/>
        <end position="99"/>
    </location>
</feature>
<dbReference type="PANTHER" id="PTHR13182">
    <property type="entry name" value="ZINC FINGER PROTEIN 622"/>
    <property type="match status" value="1"/>
</dbReference>
<evidence type="ECO:0000256" key="2">
    <source>
        <dbReference type="ARBA" id="ARBA00022490"/>
    </source>
</evidence>